<evidence type="ECO:0000313" key="3">
    <source>
        <dbReference type="Proteomes" id="UP000031637"/>
    </source>
</evidence>
<proteinExistence type="predicted"/>
<feature type="compositionally biased region" description="Basic and acidic residues" evidence="1">
    <location>
        <begin position="62"/>
        <end position="71"/>
    </location>
</feature>
<evidence type="ECO:0000256" key="1">
    <source>
        <dbReference type="SAM" id="MobiDB-lite"/>
    </source>
</evidence>
<dbReference type="Proteomes" id="UP000031637">
    <property type="component" value="Chromosome"/>
</dbReference>
<dbReference type="EMBL" id="AP012547">
    <property type="protein sequence ID" value="BAO29538.1"/>
    <property type="molecule type" value="Genomic_DNA"/>
</dbReference>
<feature type="region of interest" description="Disordered" evidence="1">
    <location>
        <begin position="43"/>
        <end position="71"/>
    </location>
</feature>
<sequence>MLRDTDIHLVLSRTCPDAQKLMDQLEGIVKTLDAPKLLKGGAATNRRSVSASPPLAAPDQCVSERADISRR</sequence>
<dbReference type="HOGENOM" id="CLU_2738546_0_0_4"/>
<organism evidence="2 3">
    <name type="scientific">Sulfuritalea hydrogenivorans sk43H</name>
    <dbReference type="NCBI Taxonomy" id="1223802"/>
    <lineage>
        <taxon>Bacteria</taxon>
        <taxon>Pseudomonadati</taxon>
        <taxon>Pseudomonadota</taxon>
        <taxon>Betaproteobacteria</taxon>
        <taxon>Nitrosomonadales</taxon>
        <taxon>Sterolibacteriaceae</taxon>
        <taxon>Sulfuritalea</taxon>
    </lineage>
</organism>
<protein>
    <submittedName>
        <fullName evidence="2">Uncharacterized protein</fullName>
    </submittedName>
</protein>
<dbReference type="KEGG" id="shd:SUTH_01746"/>
<dbReference type="AlphaFoldDB" id="W0SHX4"/>
<accession>W0SHX4</accession>
<reference evidence="2 3" key="1">
    <citation type="journal article" date="2014" name="Syst. Appl. Microbiol.">
        <title>Complete genomes of freshwater sulfur oxidizers Sulfuricella denitrificans skB26 and Sulfuritalea hydrogenivorans sk43H: genetic insights into the sulfur oxidation pathway of betaproteobacteria.</title>
        <authorList>
            <person name="Watanabe T."/>
            <person name="Kojima H."/>
            <person name="Fukui M."/>
        </authorList>
    </citation>
    <scope>NUCLEOTIDE SEQUENCE [LARGE SCALE GENOMIC DNA]</scope>
    <source>
        <strain evidence="2">DSM22779</strain>
    </source>
</reference>
<evidence type="ECO:0000313" key="2">
    <source>
        <dbReference type="EMBL" id="BAO29538.1"/>
    </source>
</evidence>
<name>W0SHX4_9PROT</name>
<gene>
    <name evidence="2" type="ORF">SUTH_01746</name>
</gene>
<keyword evidence="3" id="KW-1185">Reference proteome</keyword>